<dbReference type="Proteomes" id="UP001139012">
    <property type="component" value="Unassembled WGS sequence"/>
</dbReference>
<evidence type="ECO:0000313" key="2">
    <source>
        <dbReference type="EMBL" id="MCG2626520.1"/>
    </source>
</evidence>
<protein>
    <submittedName>
        <fullName evidence="2">DNA-binding domain-containing protein</fullName>
    </submittedName>
</protein>
<dbReference type="InterPro" id="IPR018640">
    <property type="entry name" value="DUF2063"/>
</dbReference>
<organism evidence="2 5">
    <name type="scientific">Bradyrhizobium zhengyangense</name>
    <dbReference type="NCBI Taxonomy" id="2911009"/>
    <lineage>
        <taxon>Bacteria</taxon>
        <taxon>Pseudomonadati</taxon>
        <taxon>Pseudomonadota</taxon>
        <taxon>Alphaproteobacteria</taxon>
        <taxon>Hyphomicrobiales</taxon>
        <taxon>Nitrobacteraceae</taxon>
        <taxon>Bradyrhizobium</taxon>
    </lineage>
</organism>
<evidence type="ECO:0000313" key="4">
    <source>
        <dbReference type="Proteomes" id="UP001139012"/>
    </source>
</evidence>
<dbReference type="EMBL" id="JAKLTY010000004">
    <property type="protein sequence ID" value="MCG2626520.1"/>
    <property type="molecule type" value="Genomic_DNA"/>
</dbReference>
<keyword evidence="4" id="KW-1185">Reference proteome</keyword>
<dbReference type="EMBL" id="JAKLUA010000001">
    <property type="protein sequence ID" value="MCG2665707.1"/>
    <property type="molecule type" value="Genomic_DNA"/>
</dbReference>
<proteinExistence type="predicted"/>
<accession>A0A9X1U6D3</accession>
<feature type="domain" description="Putative DNA-binding" evidence="1">
    <location>
        <begin position="10"/>
        <end position="100"/>
    </location>
</feature>
<gene>
    <name evidence="3" type="ORF">L6637_02020</name>
    <name evidence="2" type="ORF">L6654_07775</name>
</gene>
<evidence type="ECO:0000313" key="3">
    <source>
        <dbReference type="EMBL" id="MCG2665707.1"/>
    </source>
</evidence>
<dbReference type="RefSeq" id="WP_237862389.1">
    <property type="nucleotide sequence ID" value="NZ_JAKLTY010000004.1"/>
</dbReference>
<evidence type="ECO:0000259" key="1">
    <source>
        <dbReference type="Pfam" id="PF09836"/>
    </source>
</evidence>
<dbReference type="InterPro" id="IPR044922">
    <property type="entry name" value="DUF2063_N_sf"/>
</dbReference>
<dbReference type="Gene3D" id="1.10.150.690">
    <property type="entry name" value="DUF2063"/>
    <property type="match status" value="1"/>
</dbReference>
<comment type="caution">
    <text evidence="2">The sequence shown here is derived from an EMBL/GenBank/DDBJ whole genome shotgun (WGS) entry which is preliminary data.</text>
</comment>
<sequence length="260" mass="27404">MQPEPHASYAAAFAPALLDPGSEVPSIVTGPCGKSAVTCYNVYRNNVTVSLIDALASIYPAVQRLTGEDFFRAMARFHIREIPPTSPLLFDYGRNFPAFIEGYEHAQSLPWLADVARIERAWLDAYHAADSTTLSPSALATVAPDRLASLVFTVHPATRVVRSSYAAVTIFAANRGTAAASTIDASVPEDALITRPDADVVVQLLPPGGAAFLACLMSGCMLAEAAAAALEDEPEFDLATNIAGLFEAGAFASLTSGDAR</sequence>
<dbReference type="GO" id="GO:0003677">
    <property type="term" value="F:DNA binding"/>
    <property type="evidence" value="ECO:0007669"/>
    <property type="project" value="UniProtKB-KW"/>
</dbReference>
<keyword evidence="2" id="KW-0238">DNA-binding</keyword>
<dbReference type="Pfam" id="PF09836">
    <property type="entry name" value="DUF2063"/>
    <property type="match status" value="1"/>
</dbReference>
<name>A0A9X1U6D3_9BRAD</name>
<evidence type="ECO:0000313" key="5">
    <source>
        <dbReference type="Proteomes" id="UP001139054"/>
    </source>
</evidence>
<reference evidence="2" key="1">
    <citation type="submission" date="2022-01" db="EMBL/GenBank/DDBJ databases">
        <title>Genome sequnece data of strain Bradyrhizobium sp. nov.</title>
        <authorList>
            <person name="Zhang J."/>
        </authorList>
    </citation>
    <scope>NUCLEOTIDE SEQUENCE</scope>
    <source>
        <strain evidence="3">WYCCWR 12774</strain>
        <strain evidence="2">WYCCWR 13023</strain>
    </source>
</reference>
<dbReference type="AlphaFoldDB" id="A0A9X1U6D3"/>
<dbReference type="Proteomes" id="UP001139054">
    <property type="component" value="Unassembled WGS sequence"/>
</dbReference>